<dbReference type="InterPro" id="IPR028002">
    <property type="entry name" value="Myb_DNA-bind_5"/>
</dbReference>
<dbReference type="Pfam" id="PF13873">
    <property type="entry name" value="Myb_DNA-bind_5"/>
    <property type="match status" value="1"/>
</dbReference>
<accession>A0A0K8TM00</accession>
<comment type="function">
    <text evidence="6">Involved in transvection phenomena (= synapsis-dependent gene expression), where the synaptic pairing of chromosomes carrying genes with which zeste interacts influences the expression of these genes. Zeste binds to DNA and stimulates transcription from a nearby promoter.</text>
</comment>
<dbReference type="GO" id="GO:0003677">
    <property type="term" value="F:DNA binding"/>
    <property type="evidence" value="ECO:0007669"/>
    <property type="project" value="UniProtKB-KW"/>
</dbReference>
<evidence type="ECO:0000256" key="4">
    <source>
        <dbReference type="ARBA" id="ARBA00023125"/>
    </source>
</evidence>
<evidence type="ECO:0000259" key="8">
    <source>
        <dbReference type="Pfam" id="PF13873"/>
    </source>
</evidence>
<protein>
    <recommendedName>
        <fullName evidence="2">Regulatory protein zeste</fullName>
    </recommendedName>
</protein>
<reference evidence="9" key="1">
    <citation type="journal article" date="2015" name="Insect Biochem. Mol. Biol.">
        <title>An insight into the sialome of the horse fly, Tabanus bromius.</title>
        <authorList>
            <person name="Ribeiro J.M."/>
            <person name="Kazimirova M."/>
            <person name="Takac P."/>
            <person name="Andersen J.F."/>
            <person name="Francischetti I.M."/>
        </authorList>
    </citation>
    <scope>NUCLEOTIDE SEQUENCE</scope>
</reference>
<sequence length="251" mass="29797">KQKDFLIKFIIENQEVMYQRDRRKYDRKKRAKKWQEVTQILNSMRGPKKTIEDWKKCWNAIALRAKTAVARGDTRYGKRVATVIEFIYPERWDKVAAMLNSIQGTIKDRSQWQKYWRDIVTDQMDENNEILADDDRSSPMGMFLEPEISLTFDGPVEQEKSPEKNRLLELEAKNEEIEEKRSRTLERLLAQDKYDYSDGEELTIKRKRLELKLRATEAKEECAILLEELVHTMEKKSKLIHEILSKVVAVT</sequence>
<organism evidence="9">
    <name type="scientific">Tabanus bromius</name>
    <name type="common">Band-eyed brown horse fly</name>
    <dbReference type="NCBI Taxonomy" id="304241"/>
    <lineage>
        <taxon>Eukaryota</taxon>
        <taxon>Metazoa</taxon>
        <taxon>Ecdysozoa</taxon>
        <taxon>Arthropoda</taxon>
        <taxon>Hexapoda</taxon>
        <taxon>Insecta</taxon>
        <taxon>Pterygota</taxon>
        <taxon>Neoptera</taxon>
        <taxon>Endopterygota</taxon>
        <taxon>Diptera</taxon>
        <taxon>Brachycera</taxon>
        <taxon>Tabanomorpha</taxon>
        <taxon>Tabanoidea</taxon>
        <taxon>Tabanidae</taxon>
        <taxon>Tabanus</taxon>
    </lineage>
</organism>
<keyword evidence="3" id="KW-0805">Transcription regulation</keyword>
<evidence type="ECO:0000256" key="7">
    <source>
        <dbReference type="SAM" id="Coils"/>
    </source>
</evidence>
<name>A0A0K8TM00_TABBR</name>
<keyword evidence="5" id="KW-0804">Transcription</keyword>
<evidence type="ECO:0000256" key="2">
    <source>
        <dbReference type="ARBA" id="ARBA00016807"/>
    </source>
</evidence>
<keyword evidence="7" id="KW-0175">Coiled coil</keyword>
<feature type="non-terminal residue" evidence="9">
    <location>
        <position position="1"/>
    </location>
</feature>
<evidence type="ECO:0000256" key="6">
    <source>
        <dbReference type="ARBA" id="ARBA00025466"/>
    </source>
</evidence>
<feature type="coiled-coil region" evidence="7">
    <location>
        <begin position="160"/>
        <end position="228"/>
    </location>
</feature>
<proteinExistence type="evidence at transcript level"/>
<dbReference type="AlphaFoldDB" id="A0A0K8TM00"/>
<evidence type="ECO:0000313" key="9">
    <source>
        <dbReference type="EMBL" id="JAI14960.1"/>
    </source>
</evidence>
<evidence type="ECO:0000256" key="3">
    <source>
        <dbReference type="ARBA" id="ARBA00023015"/>
    </source>
</evidence>
<feature type="non-terminal residue" evidence="9">
    <location>
        <position position="251"/>
    </location>
</feature>
<keyword evidence="4" id="KW-0238">DNA-binding</keyword>
<evidence type="ECO:0000256" key="1">
    <source>
        <dbReference type="ARBA" id="ARBA00011764"/>
    </source>
</evidence>
<comment type="subunit">
    <text evidence="1">Self-associates forming complexes of several hundred monomers.</text>
</comment>
<feature type="domain" description="Myb/SANT-like DNA-binding" evidence="8">
    <location>
        <begin position="2"/>
        <end position="70"/>
    </location>
</feature>
<dbReference type="EMBL" id="GDAI01002643">
    <property type="protein sequence ID" value="JAI14960.1"/>
    <property type="molecule type" value="mRNA"/>
</dbReference>
<evidence type="ECO:0000256" key="5">
    <source>
        <dbReference type="ARBA" id="ARBA00023163"/>
    </source>
</evidence>